<dbReference type="EMBL" id="CP029347">
    <property type="protein sequence ID" value="AWL11547.1"/>
    <property type="molecule type" value="Genomic_DNA"/>
</dbReference>
<dbReference type="PANTHER" id="PTHR13903:SF8">
    <property type="entry name" value="PIRIN"/>
    <property type="match status" value="1"/>
</dbReference>
<dbReference type="RefSeq" id="WP_109339182.1">
    <property type="nucleotide sequence ID" value="NZ_CP029347.1"/>
</dbReference>
<accession>A0A2S2E3G2</accession>
<evidence type="ECO:0000256" key="1">
    <source>
        <dbReference type="ARBA" id="ARBA00008416"/>
    </source>
</evidence>
<dbReference type="InterPro" id="IPR014710">
    <property type="entry name" value="RmlC-like_jellyroll"/>
</dbReference>
<reference evidence="6 7" key="1">
    <citation type="submission" date="2018-05" db="EMBL/GenBank/DDBJ databases">
        <title>Salinimonas sp. HMF8227 Genome sequencing and assembly.</title>
        <authorList>
            <person name="Kang H."/>
            <person name="Kang J."/>
            <person name="Cha I."/>
            <person name="Kim H."/>
            <person name="Joh K."/>
        </authorList>
    </citation>
    <scope>NUCLEOTIDE SEQUENCE [LARGE SCALE GENOMIC DNA]</scope>
    <source>
        <strain evidence="6 7">HMF8227</strain>
    </source>
</reference>
<comment type="cofactor">
    <cofactor evidence="2">
        <name>Fe cation</name>
        <dbReference type="ChEBI" id="CHEBI:24875"/>
    </cofactor>
    <text evidence="2">Binds 1 Fe cation per subunit.</text>
</comment>
<keyword evidence="6" id="KW-0560">Oxidoreductase</keyword>
<dbReference type="PIRSF" id="PIRSF006232">
    <property type="entry name" value="Pirin"/>
    <property type="match status" value="1"/>
</dbReference>
<dbReference type="AlphaFoldDB" id="A0A2S2E3G2"/>
<dbReference type="OrthoDB" id="9780903at2"/>
<dbReference type="GO" id="GO:0051213">
    <property type="term" value="F:dioxygenase activity"/>
    <property type="evidence" value="ECO:0007669"/>
    <property type="project" value="UniProtKB-KW"/>
</dbReference>
<gene>
    <name evidence="6" type="ORF">HMF8227_01060</name>
</gene>
<dbReference type="InterPro" id="IPR011051">
    <property type="entry name" value="RmlC_Cupin_sf"/>
</dbReference>
<dbReference type="PANTHER" id="PTHR13903">
    <property type="entry name" value="PIRIN-RELATED"/>
    <property type="match status" value="1"/>
</dbReference>
<evidence type="ECO:0000313" key="7">
    <source>
        <dbReference type="Proteomes" id="UP000245728"/>
    </source>
</evidence>
<keyword evidence="7" id="KW-1185">Reference proteome</keyword>
<comment type="similarity">
    <text evidence="1 3">Belongs to the pirin family.</text>
</comment>
<dbReference type="InterPro" id="IPR008778">
    <property type="entry name" value="Pirin_C_dom"/>
</dbReference>
<dbReference type="InterPro" id="IPR012093">
    <property type="entry name" value="Pirin"/>
</dbReference>
<evidence type="ECO:0000259" key="5">
    <source>
        <dbReference type="Pfam" id="PF05726"/>
    </source>
</evidence>
<evidence type="ECO:0000256" key="3">
    <source>
        <dbReference type="RuleBase" id="RU003457"/>
    </source>
</evidence>
<sequence length="276" mass="29739">MKIIDVQNSRPTQDGAGVNIRRVADFQRLSLDPYLMIDELKSDNKADYMAGFPAHPHRGIETFTYIRKGGFEHRDQMGNKKVIGAGDVQWMSTGFGVVHSEMPVEGDEGLHGFQIWLNMPAKDKLRPPQYQDSTDSGLPVVSNHSGARLTALAGNWALDGQAVSSPLQGLAASGAIADVELRASGQAQLNLSAWEQALIYVHSGSLTEASTCQLLRIQGGAEVTLTASEQGAGALVLLGHRIGEKIAHMGPFVMNNEAELRQAVMDYQAGRMGSIS</sequence>
<dbReference type="Pfam" id="PF05726">
    <property type="entry name" value="Pirin_C"/>
    <property type="match status" value="1"/>
</dbReference>
<dbReference type="CDD" id="cd02909">
    <property type="entry name" value="cupin_pirin_N"/>
    <property type="match status" value="1"/>
</dbReference>
<evidence type="ECO:0000259" key="4">
    <source>
        <dbReference type="Pfam" id="PF02678"/>
    </source>
</evidence>
<protein>
    <submittedName>
        <fullName evidence="6">Quercetin 2,3-dioxygenase</fullName>
    </submittedName>
</protein>
<organism evidence="6 7">
    <name type="scientific">Saliniradius amylolyticus</name>
    <dbReference type="NCBI Taxonomy" id="2183582"/>
    <lineage>
        <taxon>Bacteria</taxon>
        <taxon>Pseudomonadati</taxon>
        <taxon>Pseudomonadota</taxon>
        <taxon>Gammaproteobacteria</taxon>
        <taxon>Alteromonadales</taxon>
        <taxon>Alteromonadaceae</taxon>
        <taxon>Saliniradius</taxon>
    </lineage>
</organism>
<keyword evidence="2" id="KW-0479">Metal-binding</keyword>
<name>A0A2S2E3G2_9ALTE</name>
<dbReference type="Proteomes" id="UP000245728">
    <property type="component" value="Chromosome"/>
</dbReference>
<proteinExistence type="inferred from homology"/>
<feature type="binding site" evidence="2">
    <location>
        <position position="57"/>
    </location>
    <ligand>
        <name>Fe cation</name>
        <dbReference type="ChEBI" id="CHEBI:24875"/>
    </ligand>
</feature>
<feature type="binding site" evidence="2">
    <location>
        <position position="55"/>
    </location>
    <ligand>
        <name>Fe cation</name>
        <dbReference type="ChEBI" id="CHEBI:24875"/>
    </ligand>
</feature>
<dbReference type="Gene3D" id="2.60.120.10">
    <property type="entry name" value="Jelly Rolls"/>
    <property type="match status" value="2"/>
</dbReference>
<keyword evidence="2" id="KW-0408">Iron</keyword>
<keyword evidence="6" id="KW-0223">Dioxygenase</keyword>
<dbReference type="KEGG" id="salh:HMF8227_01060"/>
<dbReference type="SUPFAM" id="SSF51182">
    <property type="entry name" value="RmlC-like cupins"/>
    <property type="match status" value="1"/>
</dbReference>
<evidence type="ECO:0000256" key="2">
    <source>
        <dbReference type="PIRSR" id="PIRSR006232-1"/>
    </source>
</evidence>
<dbReference type="Pfam" id="PF02678">
    <property type="entry name" value="Pirin"/>
    <property type="match status" value="1"/>
</dbReference>
<feature type="domain" description="Pirin C-terminal" evidence="5">
    <location>
        <begin position="177"/>
        <end position="273"/>
    </location>
</feature>
<dbReference type="GO" id="GO:0046872">
    <property type="term" value="F:metal ion binding"/>
    <property type="evidence" value="ECO:0007669"/>
    <property type="project" value="UniProtKB-KW"/>
</dbReference>
<evidence type="ECO:0000313" key="6">
    <source>
        <dbReference type="EMBL" id="AWL11547.1"/>
    </source>
</evidence>
<feature type="binding site" evidence="2">
    <location>
        <position position="99"/>
    </location>
    <ligand>
        <name>Fe cation</name>
        <dbReference type="ChEBI" id="CHEBI:24875"/>
    </ligand>
</feature>
<dbReference type="InterPro" id="IPR003829">
    <property type="entry name" value="Pirin_N_dom"/>
</dbReference>
<feature type="binding site" evidence="2">
    <location>
        <position position="101"/>
    </location>
    <ligand>
        <name>Fe cation</name>
        <dbReference type="ChEBI" id="CHEBI:24875"/>
    </ligand>
</feature>
<feature type="domain" description="Pirin N-terminal" evidence="4">
    <location>
        <begin position="27"/>
        <end position="117"/>
    </location>
</feature>